<dbReference type="RefSeq" id="WP_011262622.1">
    <property type="nucleotide sequence ID" value="NZ_CAWMFT010000036.1"/>
</dbReference>
<dbReference type="GO" id="GO:0044096">
    <property type="term" value="C:type IV pilus"/>
    <property type="evidence" value="ECO:0007669"/>
    <property type="project" value="TreeGrafter"/>
</dbReference>
<comment type="similarity">
    <text evidence="1 3">Belongs to the N-Me-Phe pilin family.</text>
</comment>
<dbReference type="PANTHER" id="PTHR30093">
    <property type="entry name" value="GENERAL SECRETION PATHWAY PROTEIN G"/>
    <property type="match status" value="1"/>
</dbReference>
<dbReference type="AlphaFoldDB" id="A0A844P522"/>
<dbReference type="GeneID" id="54164902"/>
<evidence type="ECO:0000256" key="3">
    <source>
        <dbReference type="RuleBase" id="RU000389"/>
    </source>
</evidence>
<dbReference type="InterPro" id="IPR012902">
    <property type="entry name" value="N_methyl_site"/>
</dbReference>
<comment type="caution">
    <text evidence="5">The sequence shown here is derived from an EMBL/GenBank/DDBJ whole genome shotgun (WGS) entry which is preliminary data.</text>
</comment>
<dbReference type="Gene3D" id="3.30.700.10">
    <property type="entry name" value="Glycoprotein, Type 4 Pilin"/>
    <property type="match status" value="1"/>
</dbReference>
<gene>
    <name evidence="5" type="ORF">GNP88_13905</name>
</gene>
<dbReference type="PANTHER" id="PTHR30093:SF34">
    <property type="entry name" value="PREPILIN PEPTIDASE-DEPENDENT PROTEIN D"/>
    <property type="match status" value="1"/>
</dbReference>
<evidence type="ECO:0000256" key="2">
    <source>
        <dbReference type="ARBA" id="ARBA00022481"/>
    </source>
</evidence>
<dbReference type="SUPFAM" id="SSF54523">
    <property type="entry name" value="Pili subunits"/>
    <property type="match status" value="1"/>
</dbReference>
<keyword evidence="2" id="KW-0488">Methylation</keyword>
<dbReference type="Pfam" id="PF07963">
    <property type="entry name" value="N_methyl"/>
    <property type="match status" value="1"/>
</dbReference>
<keyword evidence="4" id="KW-0812">Transmembrane</keyword>
<organism evidence="5 6">
    <name type="scientific">Aliivibrio fischeri</name>
    <name type="common">Vibrio fischeri</name>
    <dbReference type="NCBI Taxonomy" id="668"/>
    <lineage>
        <taxon>Bacteria</taxon>
        <taxon>Pseudomonadati</taxon>
        <taxon>Pseudomonadota</taxon>
        <taxon>Gammaproteobacteria</taxon>
        <taxon>Vibrionales</taxon>
        <taxon>Vibrionaceae</taxon>
        <taxon>Aliivibrio</taxon>
    </lineage>
</organism>
<accession>A0A844P522</accession>
<dbReference type="Proteomes" id="UP000448038">
    <property type="component" value="Unassembled WGS sequence"/>
</dbReference>
<sequence>MKKRQGQKGFTLIELMIVVAVIGVLSAIAIPKYQEFAKKGAVASGIATLSALKTNVEDHMATNGSFPANITDIGAIDSSIGVVAFDGTVSNGIKITFNDGAVSGSTVTISRQDTGKWDCQYSVSDLNIPGCQGQ</sequence>
<reference evidence="5 6" key="1">
    <citation type="submission" date="2019-11" db="EMBL/GenBank/DDBJ databases">
        <title>Using colonization assays and comparative genomics to discover symbiosis behaviors and factors in Vibrio fischeri.</title>
        <authorList>
            <person name="Bongrand C."/>
            <person name="Moriano-Gutierrez S."/>
            <person name="Arevalo P."/>
            <person name="Mcfall-Ngai M."/>
            <person name="Visick K."/>
            <person name="Polz M.F."/>
            <person name="Ruby E.G."/>
        </authorList>
    </citation>
    <scope>NUCLEOTIDE SEQUENCE [LARGE SCALE GENOMIC DNA]</scope>
    <source>
        <strain evidence="6">emors.4.1</strain>
    </source>
</reference>
<dbReference type="InterPro" id="IPR045584">
    <property type="entry name" value="Pilin-like"/>
</dbReference>
<proteinExistence type="inferred from homology"/>
<keyword evidence="4" id="KW-0472">Membrane</keyword>
<dbReference type="NCBIfam" id="TIGR02532">
    <property type="entry name" value="IV_pilin_GFxxxE"/>
    <property type="match status" value="1"/>
</dbReference>
<evidence type="ECO:0000256" key="4">
    <source>
        <dbReference type="SAM" id="Phobius"/>
    </source>
</evidence>
<dbReference type="EMBL" id="WOBN01000022">
    <property type="protein sequence ID" value="MUK50256.1"/>
    <property type="molecule type" value="Genomic_DNA"/>
</dbReference>
<dbReference type="InterPro" id="IPR001082">
    <property type="entry name" value="Pilin"/>
</dbReference>
<name>A0A844P522_ALIFS</name>
<dbReference type="PROSITE" id="PS00409">
    <property type="entry name" value="PROKAR_NTER_METHYL"/>
    <property type="match status" value="1"/>
</dbReference>
<feature type="transmembrane region" description="Helical" evidence="4">
    <location>
        <begin position="12"/>
        <end position="30"/>
    </location>
</feature>
<evidence type="ECO:0000313" key="6">
    <source>
        <dbReference type="Proteomes" id="UP000448038"/>
    </source>
</evidence>
<evidence type="ECO:0000256" key="1">
    <source>
        <dbReference type="ARBA" id="ARBA00005233"/>
    </source>
</evidence>
<dbReference type="GO" id="GO:0043107">
    <property type="term" value="P:type IV pilus-dependent motility"/>
    <property type="evidence" value="ECO:0007669"/>
    <property type="project" value="TreeGrafter"/>
</dbReference>
<dbReference type="Pfam" id="PF00114">
    <property type="entry name" value="Pilin"/>
    <property type="match status" value="1"/>
</dbReference>
<dbReference type="GO" id="GO:0007155">
    <property type="term" value="P:cell adhesion"/>
    <property type="evidence" value="ECO:0007669"/>
    <property type="project" value="InterPro"/>
</dbReference>
<keyword evidence="4" id="KW-1133">Transmembrane helix</keyword>
<keyword evidence="3" id="KW-0281">Fimbrium</keyword>
<evidence type="ECO:0000313" key="5">
    <source>
        <dbReference type="EMBL" id="MUK50256.1"/>
    </source>
</evidence>
<protein>
    <submittedName>
        <fullName evidence="5">Prepilin-type N-terminal cleavage/methylation domain-containing protein</fullName>
    </submittedName>
</protein>